<reference evidence="1" key="1">
    <citation type="journal article" date="2021" name="Environ. Microbiol.">
        <title>Gene family expansions and transcriptome signatures uncover fungal adaptations to wood decay.</title>
        <authorList>
            <person name="Hage H."/>
            <person name="Miyauchi S."/>
            <person name="Viragh M."/>
            <person name="Drula E."/>
            <person name="Min B."/>
            <person name="Chaduli D."/>
            <person name="Navarro D."/>
            <person name="Favel A."/>
            <person name="Norest M."/>
            <person name="Lesage-Meessen L."/>
            <person name="Balint B."/>
            <person name="Merenyi Z."/>
            <person name="de Eugenio L."/>
            <person name="Morin E."/>
            <person name="Martinez A.T."/>
            <person name="Baldrian P."/>
            <person name="Stursova M."/>
            <person name="Martinez M.J."/>
            <person name="Novotny C."/>
            <person name="Magnuson J.K."/>
            <person name="Spatafora J.W."/>
            <person name="Maurice S."/>
            <person name="Pangilinan J."/>
            <person name="Andreopoulos W."/>
            <person name="LaButti K."/>
            <person name="Hundley H."/>
            <person name="Na H."/>
            <person name="Kuo A."/>
            <person name="Barry K."/>
            <person name="Lipzen A."/>
            <person name="Henrissat B."/>
            <person name="Riley R."/>
            <person name="Ahrendt S."/>
            <person name="Nagy L.G."/>
            <person name="Grigoriev I.V."/>
            <person name="Martin F."/>
            <person name="Rosso M.N."/>
        </authorList>
    </citation>
    <scope>NUCLEOTIDE SEQUENCE</scope>
    <source>
        <strain evidence="1">CBS 384.51</strain>
    </source>
</reference>
<keyword evidence="2" id="KW-1185">Reference proteome</keyword>
<proteinExistence type="predicted"/>
<comment type="caution">
    <text evidence="1">The sequence shown here is derived from an EMBL/GenBank/DDBJ whole genome shotgun (WGS) entry which is preliminary data.</text>
</comment>
<accession>A0ACB8UKC6</accession>
<gene>
    <name evidence="1" type="ORF">BDY19DRAFT_50768</name>
</gene>
<name>A0ACB8UKC6_9APHY</name>
<dbReference type="Proteomes" id="UP001055072">
    <property type="component" value="Unassembled WGS sequence"/>
</dbReference>
<sequence>MPNTPPSTSRPPYRVWLGRVADHLHKYPDDHPIQIALRTYVLGLFLSLGPPVITFAISSRVRKKGLQSLLRAFKRELNVTGFAFAMTVAVGGGAALQKIWQLSAADDLSLGLITLPKCVPCVTFNRTKEWLSKLKGSHKTFLSYAASASVAITLLQYPTVRSPRWKGRPSATLDLSLLLLVRAIDSIVRSKVLPSPSEASTKEEKDKARTKRQRQSMTLDAFVFWACSARIMWCFFYEPERLPHSYNKWIMSIANIDPRILGALRAIRSGGWSYIRRFSSQPDMVTSLSHDIGYPPIWGDISRIPAYGGPSAQATWEELGVKTRSGLGGLPCELVHGGVVGSSCIANAWVRGVYAFAEALALYLPVHILPILLTRPRKLLRVSELLNTLLNVLRSASFLSTFVSSIWITVCLTRTLLLARLMPWISHDFWDGPFGCTFAGSLACGASIWIEKGQRRGEMSLYVLPRAIRACLSDRFLKMGKGVRLCERAAFVLSFATLMTAAWHGQDSLRGLSRWTLAFIINGPNAGFWKQKRQDTRPSTPNIPPPSRPCSEQ</sequence>
<protein>
    <submittedName>
        <fullName evidence="1">Uncharacterized protein</fullName>
    </submittedName>
</protein>
<organism evidence="1 2">
    <name type="scientific">Irpex rosettiformis</name>
    <dbReference type="NCBI Taxonomy" id="378272"/>
    <lineage>
        <taxon>Eukaryota</taxon>
        <taxon>Fungi</taxon>
        <taxon>Dikarya</taxon>
        <taxon>Basidiomycota</taxon>
        <taxon>Agaricomycotina</taxon>
        <taxon>Agaricomycetes</taxon>
        <taxon>Polyporales</taxon>
        <taxon>Irpicaceae</taxon>
        <taxon>Irpex</taxon>
    </lineage>
</organism>
<evidence type="ECO:0000313" key="1">
    <source>
        <dbReference type="EMBL" id="KAI0094897.1"/>
    </source>
</evidence>
<evidence type="ECO:0000313" key="2">
    <source>
        <dbReference type="Proteomes" id="UP001055072"/>
    </source>
</evidence>
<dbReference type="EMBL" id="MU274900">
    <property type="protein sequence ID" value="KAI0094897.1"/>
    <property type="molecule type" value="Genomic_DNA"/>
</dbReference>